<organism evidence="2 3">
    <name type="scientific">Fluviispira sanaruensis</name>
    <dbReference type="NCBI Taxonomy" id="2493639"/>
    <lineage>
        <taxon>Bacteria</taxon>
        <taxon>Pseudomonadati</taxon>
        <taxon>Bdellovibrionota</taxon>
        <taxon>Oligoflexia</taxon>
        <taxon>Silvanigrellales</taxon>
        <taxon>Silvanigrellaceae</taxon>
        <taxon>Fluviispira</taxon>
    </lineage>
</organism>
<dbReference type="AlphaFoldDB" id="A0A4P2VTR5"/>
<reference evidence="2 3" key="1">
    <citation type="submission" date="2018-12" db="EMBL/GenBank/DDBJ databases">
        <title>Rubrispira sanarue gen. nov., sp., nov., a member of the order Silvanigrellales, isolated from a brackish lake in Hamamatsu Japan.</title>
        <authorList>
            <person name="Maejima Y."/>
            <person name="Iino T."/>
            <person name="Muraguchi Y."/>
            <person name="Fukuda K."/>
            <person name="Nojiri H."/>
            <person name="Ohkuma M."/>
            <person name="Moriuchi R."/>
            <person name="Dohra H."/>
            <person name="Kimbara K."/>
            <person name="Shintani M."/>
        </authorList>
    </citation>
    <scope>NUCLEOTIDE SEQUENCE [LARGE SCALE GENOMIC DNA]</scope>
    <source>
        <strain evidence="2 3">RF1110005</strain>
    </source>
</reference>
<accession>A0A4P2VTR5</accession>
<proteinExistence type="predicted"/>
<sequence length="263" mass="28436">MRSSILTLSLFLSSSAFACLSGTGPSKMQDEKIDCVMHTGSIAFKNVTVGKNFENAGSVDLIDSQIQGAFINTGHVSLDKVSIVGSFVNTGSVELKDSKIQADFDNTGIVYIENGFVAGDFKNTGKVKLQNVENLGDIDITGKFNAWKIKSKNISIIGQTEFSGQSIVSGNAFVNGDLTAKETIFKDKIEVTAEIVKLYDSVLAKDIYFRKNKNDKYEQEYLYINNSTVHGNIEFESGKGNVIISNGGKVKGKIIGASVKNNS</sequence>
<feature type="signal peptide" evidence="1">
    <location>
        <begin position="1"/>
        <end position="18"/>
    </location>
</feature>
<protein>
    <recommendedName>
        <fullName evidence="4">Lipoprotein</fullName>
    </recommendedName>
</protein>
<dbReference type="KEGG" id="sbf:JCM31447_07130"/>
<name>A0A4P2VTR5_FLUSA</name>
<evidence type="ECO:0000256" key="1">
    <source>
        <dbReference type="SAM" id="SignalP"/>
    </source>
</evidence>
<keyword evidence="1" id="KW-0732">Signal</keyword>
<dbReference type="PROSITE" id="PS51257">
    <property type="entry name" value="PROKAR_LIPOPROTEIN"/>
    <property type="match status" value="1"/>
</dbReference>
<dbReference type="Proteomes" id="UP000291236">
    <property type="component" value="Chromosome"/>
</dbReference>
<dbReference type="RefSeq" id="WP_130606587.1">
    <property type="nucleotide sequence ID" value="NZ_AP019368.1"/>
</dbReference>
<dbReference type="EMBL" id="AP019368">
    <property type="protein sequence ID" value="BBH52272.1"/>
    <property type="molecule type" value="Genomic_DNA"/>
</dbReference>
<evidence type="ECO:0000313" key="2">
    <source>
        <dbReference type="EMBL" id="BBH52272.1"/>
    </source>
</evidence>
<gene>
    <name evidence="2" type="ORF">JCM31447_07130</name>
</gene>
<dbReference type="OrthoDB" id="5637078at2"/>
<evidence type="ECO:0000313" key="3">
    <source>
        <dbReference type="Proteomes" id="UP000291236"/>
    </source>
</evidence>
<keyword evidence="3" id="KW-1185">Reference proteome</keyword>
<evidence type="ECO:0008006" key="4">
    <source>
        <dbReference type="Google" id="ProtNLM"/>
    </source>
</evidence>
<feature type="chain" id="PRO_5020955261" description="Lipoprotein" evidence="1">
    <location>
        <begin position="19"/>
        <end position="263"/>
    </location>
</feature>